<organism evidence="3 4">
    <name type="scientific">Durusdinium trenchii</name>
    <dbReference type="NCBI Taxonomy" id="1381693"/>
    <lineage>
        <taxon>Eukaryota</taxon>
        <taxon>Sar</taxon>
        <taxon>Alveolata</taxon>
        <taxon>Dinophyceae</taxon>
        <taxon>Suessiales</taxon>
        <taxon>Symbiodiniaceae</taxon>
        <taxon>Durusdinium</taxon>
    </lineage>
</organism>
<reference evidence="3 4" key="1">
    <citation type="submission" date="2024-02" db="EMBL/GenBank/DDBJ databases">
        <authorList>
            <person name="Chen Y."/>
            <person name="Shah S."/>
            <person name="Dougan E. K."/>
            <person name="Thang M."/>
            <person name="Chan C."/>
        </authorList>
    </citation>
    <scope>NUCLEOTIDE SEQUENCE [LARGE SCALE GENOMIC DNA]</scope>
</reference>
<comment type="caution">
    <text evidence="3">The sequence shown here is derived from an EMBL/GenBank/DDBJ whole genome shotgun (WGS) entry which is preliminary data.</text>
</comment>
<sequence length="375" mass="41152">MAAVLELQQQLQDHGQQLAQLSRQLQNMESLLRSHEEPFTSLKTPRLIGSPPAVSPTERHRAPSCSTEVEIAQARWEALVNMIELEEQARARDVAELRKLLEQASRTQRSNLDENAMCFEASLAKLRSEWEGAFNQIKDKLTKQEEAIKDLASRPSSKEFDDLKAKSDLFATAMDAMSSKLEHGLDTMEVLKGPLLTSVAVPAAAEGNRLSQSLAHAKSQDALGESAQHRRTNSSSPISRNAYARLSPGKSHTISVMPDARTPVLPQKVPSLVTPLVPGLGLGRLAREGTTGSLPDTKVERPTPEPPRIMAAARLSPAMTYRAVQTPVKGKDFTPFVVPPTPPQARFVSPAPFTSRQMKESELILRTPNAKIRSL</sequence>
<keyword evidence="1" id="KW-0175">Coiled coil</keyword>
<evidence type="ECO:0000256" key="2">
    <source>
        <dbReference type="SAM" id="MobiDB-lite"/>
    </source>
</evidence>
<evidence type="ECO:0000313" key="3">
    <source>
        <dbReference type="EMBL" id="CAK9022684.1"/>
    </source>
</evidence>
<evidence type="ECO:0000313" key="4">
    <source>
        <dbReference type="Proteomes" id="UP001642464"/>
    </source>
</evidence>
<proteinExistence type="predicted"/>
<evidence type="ECO:0000256" key="1">
    <source>
        <dbReference type="SAM" id="Coils"/>
    </source>
</evidence>
<accession>A0ABP0K7Y8</accession>
<feature type="coiled-coil region" evidence="1">
    <location>
        <begin position="4"/>
        <end position="31"/>
    </location>
</feature>
<protein>
    <submittedName>
        <fullName evidence="3">Chloroplastic</fullName>
    </submittedName>
</protein>
<dbReference type="EMBL" id="CAXAMM010010224">
    <property type="protein sequence ID" value="CAK9022684.1"/>
    <property type="molecule type" value="Genomic_DNA"/>
</dbReference>
<feature type="region of interest" description="Disordered" evidence="2">
    <location>
        <begin position="211"/>
        <end position="241"/>
    </location>
</feature>
<feature type="region of interest" description="Disordered" evidence="2">
    <location>
        <begin position="42"/>
        <end position="64"/>
    </location>
</feature>
<dbReference type="Proteomes" id="UP001642464">
    <property type="component" value="Unassembled WGS sequence"/>
</dbReference>
<name>A0ABP0K7Y8_9DINO</name>
<gene>
    <name evidence="3" type="ORF">SCF082_LOCUS15903</name>
</gene>
<keyword evidence="4" id="KW-1185">Reference proteome</keyword>